<dbReference type="InterPro" id="IPR029032">
    <property type="entry name" value="AhpD-like"/>
</dbReference>
<feature type="domain" description="Carboxymuconolactone decarboxylase-like" evidence="1">
    <location>
        <begin position="38"/>
        <end position="117"/>
    </location>
</feature>
<reference evidence="3" key="1">
    <citation type="journal article" date="2019" name="Int. J. Syst. Evol. Microbiol.">
        <title>The Global Catalogue of Microorganisms (GCM) 10K type strain sequencing project: providing services to taxonomists for standard genome sequencing and annotation.</title>
        <authorList>
            <consortium name="The Broad Institute Genomics Platform"/>
            <consortium name="The Broad Institute Genome Sequencing Center for Infectious Disease"/>
            <person name="Wu L."/>
            <person name="Ma J."/>
        </authorList>
    </citation>
    <scope>NUCLEOTIDE SEQUENCE [LARGE SCALE GENOMIC DNA]</scope>
    <source>
        <strain evidence="3">CGMCC 1.12750</strain>
    </source>
</reference>
<dbReference type="SUPFAM" id="SSF69118">
    <property type="entry name" value="AhpD-like"/>
    <property type="match status" value="1"/>
</dbReference>
<dbReference type="Gene3D" id="1.20.1290.10">
    <property type="entry name" value="AhpD-like"/>
    <property type="match status" value="1"/>
</dbReference>
<protein>
    <submittedName>
        <fullName evidence="2">Carboxymuconolactone decarboxylase family protein</fullName>
    </submittedName>
</protein>
<comment type="caution">
    <text evidence="2">The sequence shown here is derived from an EMBL/GenBank/DDBJ whole genome shotgun (WGS) entry which is preliminary data.</text>
</comment>
<dbReference type="Pfam" id="PF02627">
    <property type="entry name" value="CMD"/>
    <property type="match status" value="1"/>
</dbReference>
<dbReference type="PANTHER" id="PTHR34846">
    <property type="entry name" value="4-CARBOXYMUCONOLACTONE DECARBOXYLASE FAMILY PROTEIN (AFU_ORTHOLOGUE AFUA_6G11590)"/>
    <property type="match status" value="1"/>
</dbReference>
<dbReference type="Proteomes" id="UP001596516">
    <property type="component" value="Unassembled WGS sequence"/>
</dbReference>
<evidence type="ECO:0000313" key="3">
    <source>
        <dbReference type="Proteomes" id="UP001596516"/>
    </source>
</evidence>
<evidence type="ECO:0000313" key="2">
    <source>
        <dbReference type="EMBL" id="MFC7703683.1"/>
    </source>
</evidence>
<gene>
    <name evidence="2" type="ORF">ACFQXB_05700</name>
</gene>
<sequence length="180" mass="20072">MIAPCTIVDDDQWPAEIEHMREGFAGKLNVYRLMANHPALLAAWAPLRQHVVIDNALGAERSEVVILRAAFRLGSAYEWAHHVTRARRLGFSDTRIDSLRGQVDAMAPSDRLVAEAVDALFDDRRIPPILEHRLAEALGRSAVFDLIATVGFYSCLGYLLNTYDPPLDQEIAAELAERPL</sequence>
<keyword evidence="3" id="KW-1185">Reference proteome</keyword>
<organism evidence="2 3">
    <name type="scientific">Plastorhodobacter daqingensis</name>
    <dbReference type="NCBI Taxonomy" id="1387281"/>
    <lineage>
        <taxon>Bacteria</taxon>
        <taxon>Pseudomonadati</taxon>
        <taxon>Pseudomonadota</taxon>
        <taxon>Alphaproteobacteria</taxon>
        <taxon>Rhodobacterales</taxon>
        <taxon>Paracoccaceae</taxon>
        <taxon>Plastorhodobacter</taxon>
    </lineage>
</organism>
<proteinExistence type="predicted"/>
<accession>A0ABW2UK69</accession>
<dbReference type="EMBL" id="JBHTFQ010000002">
    <property type="protein sequence ID" value="MFC7703683.1"/>
    <property type="molecule type" value="Genomic_DNA"/>
</dbReference>
<dbReference type="InterPro" id="IPR003779">
    <property type="entry name" value="CMD-like"/>
</dbReference>
<dbReference type="RefSeq" id="WP_377400439.1">
    <property type="nucleotide sequence ID" value="NZ_JBHTFQ010000002.1"/>
</dbReference>
<evidence type="ECO:0000259" key="1">
    <source>
        <dbReference type="Pfam" id="PF02627"/>
    </source>
</evidence>
<name>A0ABW2UK69_9RHOB</name>
<dbReference type="PANTHER" id="PTHR34846:SF11">
    <property type="entry name" value="4-CARBOXYMUCONOLACTONE DECARBOXYLASE FAMILY PROTEIN (AFU_ORTHOLOGUE AFUA_6G11590)"/>
    <property type="match status" value="1"/>
</dbReference>